<dbReference type="AlphaFoldDB" id="H2KY94"/>
<proteinExistence type="evidence at protein level"/>
<evidence type="ECO:0000313" key="9">
    <source>
        <dbReference type="Proteomes" id="UP000001940"/>
    </source>
</evidence>
<feature type="compositionally biased region" description="Basic and acidic residues" evidence="7">
    <location>
        <begin position="1"/>
        <end position="10"/>
    </location>
</feature>
<protein>
    <recommendedName>
        <fullName evidence="6">Microtubule-associated protein</fullName>
    </recommendedName>
</protein>
<name>H2KY94_CAEEL</name>
<keyword evidence="5 6" id="KW-0206">Cytoskeleton</keyword>
<reference evidence="8 9" key="1">
    <citation type="journal article" date="1998" name="Science">
        <title>Genome sequence of the nematode C. elegans: a platform for investigating biology.</title>
        <authorList>
            <consortium name="The C. elegans sequencing consortium"/>
            <person name="Sulson J.E."/>
            <person name="Waterston R."/>
        </authorList>
    </citation>
    <scope>NUCLEOTIDE SEQUENCE [LARGE SCALE GENOMIC DNA]</scope>
    <source>
        <strain evidence="8 9">Bristol N2</strain>
    </source>
</reference>
<dbReference type="EMBL" id="BX284603">
    <property type="protein sequence ID" value="CCD61895.1"/>
    <property type="molecule type" value="Genomic_DNA"/>
</dbReference>
<dbReference type="AGR" id="WB:WBGene00004212"/>
<dbReference type="HOGENOM" id="CLU_048796_0_0_1"/>
<evidence type="ECO:0007829" key="11">
    <source>
        <dbReference type="PeptideAtlas" id="H2KY94"/>
    </source>
</evidence>
<keyword evidence="4" id="KW-0677">Repeat</keyword>
<feature type="region of interest" description="Disordered" evidence="7">
    <location>
        <begin position="1"/>
        <end position="128"/>
    </location>
</feature>
<feature type="compositionally biased region" description="Basic and acidic residues" evidence="7">
    <location>
        <begin position="33"/>
        <end position="42"/>
    </location>
</feature>
<dbReference type="GO" id="GO:0005874">
    <property type="term" value="C:microtubule"/>
    <property type="evidence" value="ECO:0007669"/>
    <property type="project" value="UniProtKB-KW"/>
</dbReference>
<evidence type="ECO:0000256" key="2">
    <source>
        <dbReference type="ARBA" id="ARBA00022490"/>
    </source>
</evidence>
<keyword evidence="9" id="KW-1185">Reference proteome</keyword>
<dbReference type="GO" id="GO:0030424">
    <property type="term" value="C:axon"/>
    <property type="evidence" value="ECO:0000314"/>
    <property type="project" value="WormBase"/>
</dbReference>
<feature type="compositionally biased region" description="Polar residues" evidence="7">
    <location>
        <begin position="43"/>
        <end position="57"/>
    </location>
</feature>
<dbReference type="InterPro" id="IPR027324">
    <property type="entry name" value="MAP2/MAP4/Tau"/>
</dbReference>
<dbReference type="Pfam" id="PF00418">
    <property type="entry name" value="Tubulin-binding"/>
    <property type="match status" value="3"/>
</dbReference>
<dbReference type="GeneID" id="175230"/>
<dbReference type="RefSeq" id="NP_001379577.1">
    <property type="nucleotide sequence ID" value="NM_001393262.1"/>
</dbReference>
<dbReference type="PeptideAtlas" id="H2KY94"/>
<dbReference type="PANTHER" id="PTHR11501">
    <property type="entry name" value="MICROTUBULE-ASSOCIATED PROTEIN"/>
    <property type="match status" value="1"/>
</dbReference>
<dbReference type="GO" id="GO:0005737">
    <property type="term" value="C:cytoplasm"/>
    <property type="evidence" value="ECO:0007005"/>
    <property type="project" value="WormBase"/>
</dbReference>
<dbReference type="PANTHER" id="PTHR11501:SF18">
    <property type="entry name" value="MICROTUBULE-ASSOCIATED PROTEIN"/>
    <property type="match status" value="1"/>
</dbReference>
<accession>H2KY94</accession>
<evidence type="ECO:0000256" key="6">
    <source>
        <dbReference type="RuleBase" id="RU000686"/>
    </source>
</evidence>
<dbReference type="GO" id="GO:0008017">
    <property type="term" value="F:microtubule binding"/>
    <property type="evidence" value="ECO:0000314"/>
    <property type="project" value="WormBase"/>
</dbReference>
<sequence>MEDIAPRELESLNFSETSGTSDQQADRIMQNNENERVEEKKQMSPTPSQPQHKTPQRSGIRPPTAILRQPKPIPASLPRPATATPSSQRAISTPRQTASTAPSPRPISKMSRERSDVQKSTSTRSIDNVGRMTPKVNAKFVNVKSKVGSVTNHKAGGGNVEIFSEKRLYNAQSKVGSLKNATHVAGGGNVQIENRKLDFSAASPKVGSKTNYQPAKSDVKIVSEKLTWQAKSKVGSMDNAAHKPAGGNVQVF</sequence>
<dbReference type="GO" id="GO:0019894">
    <property type="term" value="F:kinesin binding"/>
    <property type="evidence" value="ECO:0000353"/>
    <property type="project" value="WormBase"/>
</dbReference>
<evidence type="ECO:0000313" key="8">
    <source>
        <dbReference type="EMBL" id="CCD61895.1"/>
    </source>
</evidence>
<comment type="subcellular location">
    <subcellularLocation>
        <location evidence="1 6">Cytoplasm</location>
        <location evidence="1 6">Cytoskeleton</location>
    </subcellularLocation>
</comment>
<dbReference type="InterPro" id="IPR001084">
    <property type="entry name" value="MAP_tubulin-bd_rpt"/>
</dbReference>
<dbReference type="WormBase" id="F42G9.9d">
    <property type="protein sequence ID" value="CE30793"/>
    <property type="gene ID" value="WBGene00004212"/>
    <property type="gene designation" value="ptl-1"/>
</dbReference>
<keyword evidence="6" id="KW-0493">Microtubule</keyword>
<feature type="compositionally biased region" description="Polar residues" evidence="7">
    <location>
        <begin position="12"/>
        <end position="23"/>
    </location>
</feature>
<keyword evidence="11" id="KW-1267">Proteomics identification</keyword>
<keyword evidence="2 6" id="KW-0963">Cytoplasm</keyword>
<dbReference type="Bgee" id="WBGene00004212">
    <property type="expression patterns" value="Expressed in pharyngeal muscle cell (C elegans) and 3 other cell types or tissues"/>
</dbReference>
<feature type="compositionally biased region" description="Polar residues" evidence="7">
    <location>
        <begin position="83"/>
        <end position="102"/>
    </location>
</feature>
<evidence type="ECO:0000256" key="1">
    <source>
        <dbReference type="ARBA" id="ARBA00004245"/>
    </source>
</evidence>
<dbReference type="PROSITE" id="PS51491">
    <property type="entry name" value="TAU_MAP_2"/>
    <property type="match status" value="2"/>
</dbReference>
<evidence type="ECO:0000313" key="10">
    <source>
        <dbReference type="WormBase" id="F42G9.9d"/>
    </source>
</evidence>
<dbReference type="PROSITE" id="PS00229">
    <property type="entry name" value="TAU_MAP_1"/>
    <property type="match status" value="2"/>
</dbReference>
<organism evidence="8 9">
    <name type="scientific">Caenorhabditis elegans</name>
    <dbReference type="NCBI Taxonomy" id="6239"/>
    <lineage>
        <taxon>Eukaryota</taxon>
        <taxon>Metazoa</taxon>
        <taxon>Ecdysozoa</taxon>
        <taxon>Nematoda</taxon>
        <taxon>Chromadorea</taxon>
        <taxon>Rhabditida</taxon>
        <taxon>Rhabditina</taxon>
        <taxon>Rhabditomorpha</taxon>
        <taxon>Rhabditoidea</taxon>
        <taxon>Rhabditidae</taxon>
        <taxon>Peloderinae</taxon>
        <taxon>Caenorhabditis</taxon>
    </lineage>
</organism>
<keyword evidence="3" id="KW-0597">Phosphoprotein</keyword>
<gene>
    <name evidence="8 10" type="primary">ptl-1</name>
    <name evidence="8" type="ORF">CELE_F42G9.9</name>
    <name evidence="10" type="ORF">F42G9.9</name>
</gene>
<evidence type="ECO:0000256" key="5">
    <source>
        <dbReference type="ARBA" id="ARBA00023212"/>
    </source>
</evidence>
<dbReference type="GO" id="GO:0046785">
    <property type="term" value="P:microtubule polymerization"/>
    <property type="evidence" value="ECO:0000314"/>
    <property type="project" value="WormBase"/>
</dbReference>
<evidence type="ECO:0000256" key="7">
    <source>
        <dbReference type="SAM" id="MobiDB-lite"/>
    </source>
</evidence>
<evidence type="ECO:0000256" key="3">
    <source>
        <dbReference type="ARBA" id="ARBA00022553"/>
    </source>
</evidence>
<dbReference type="ExpressionAtlas" id="H2KY94">
    <property type="expression patterns" value="baseline and differential"/>
</dbReference>
<dbReference type="Proteomes" id="UP000001940">
    <property type="component" value="Chromosome III"/>
</dbReference>
<dbReference type="GO" id="GO:0043005">
    <property type="term" value="C:neuron projection"/>
    <property type="evidence" value="ECO:0000314"/>
    <property type="project" value="WormBase"/>
</dbReference>
<evidence type="ECO:0000256" key="4">
    <source>
        <dbReference type="ARBA" id="ARBA00022737"/>
    </source>
</evidence>
<dbReference type="OrthoDB" id="9378527at2759"/>
<dbReference type="CTD" id="175230"/>